<accession>A0A844BAL7</accession>
<evidence type="ECO:0000313" key="2">
    <source>
        <dbReference type="EMBL" id="MRH19719.1"/>
    </source>
</evidence>
<sequence>MDRTEFIIVTTLVLFATFLLGWFASLLVHRVAQVTHENMDDLDHMAQALHEAEEQRDQAIGYLHQREAELTNRLSQTEAELRAAMDGLRDARAEAGELRANLDRMRPD</sequence>
<keyword evidence="3" id="KW-1185">Reference proteome</keyword>
<feature type="transmembrane region" description="Helical" evidence="1">
    <location>
        <begin position="6"/>
        <end position="28"/>
    </location>
</feature>
<keyword evidence="1" id="KW-0812">Transmembrane</keyword>
<gene>
    <name evidence="2" type="ORF">GH815_01840</name>
</gene>
<name>A0A844BAL7_9RHOB</name>
<proteinExistence type="predicted"/>
<keyword evidence="1" id="KW-1133">Transmembrane helix</keyword>
<reference evidence="2 3" key="1">
    <citation type="submission" date="2019-11" db="EMBL/GenBank/DDBJ databases">
        <title>Draft Whole-Genome sequence of the marine photosynthetic bacterium Rhodovulum strictum DSM 11289.</title>
        <authorList>
            <person name="Kyndt J.A."/>
            <person name="Meyer T.E."/>
        </authorList>
    </citation>
    <scope>NUCLEOTIDE SEQUENCE [LARGE SCALE GENOMIC DNA]</scope>
    <source>
        <strain evidence="2 3">DSM 11289</strain>
    </source>
</reference>
<dbReference type="RefSeq" id="WP_153747041.1">
    <property type="nucleotide sequence ID" value="NZ_BAAADI010000014.1"/>
</dbReference>
<dbReference type="Proteomes" id="UP000466730">
    <property type="component" value="Unassembled WGS sequence"/>
</dbReference>
<protein>
    <submittedName>
        <fullName evidence="2">Uncharacterized protein</fullName>
    </submittedName>
</protein>
<organism evidence="2 3">
    <name type="scientific">Rhodovulum strictum</name>
    <dbReference type="NCBI Taxonomy" id="58314"/>
    <lineage>
        <taxon>Bacteria</taxon>
        <taxon>Pseudomonadati</taxon>
        <taxon>Pseudomonadota</taxon>
        <taxon>Alphaproteobacteria</taxon>
        <taxon>Rhodobacterales</taxon>
        <taxon>Paracoccaceae</taxon>
        <taxon>Rhodovulum</taxon>
    </lineage>
</organism>
<comment type="caution">
    <text evidence="2">The sequence shown here is derived from an EMBL/GenBank/DDBJ whole genome shotgun (WGS) entry which is preliminary data.</text>
</comment>
<keyword evidence="1" id="KW-0472">Membrane</keyword>
<dbReference type="AlphaFoldDB" id="A0A844BAL7"/>
<dbReference type="OrthoDB" id="7870250at2"/>
<dbReference type="EMBL" id="WJPO01000002">
    <property type="protein sequence ID" value="MRH19719.1"/>
    <property type="molecule type" value="Genomic_DNA"/>
</dbReference>
<evidence type="ECO:0000256" key="1">
    <source>
        <dbReference type="SAM" id="Phobius"/>
    </source>
</evidence>
<evidence type="ECO:0000313" key="3">
    <source>
        <dbReference type="Proteomes" id="UP000466730"/>
    </source>
</evidence>